<keyword evidence="2" id="KW-1185">Reference proteome</keyword>
<sequence length="217" mass="25141">MWTGWLISKDRPDEALKILARYHANDNIHDEVIQFEFAEVRASMQQEKDNSKGRYVDLINTPGNRKRLFICVCCGLFSQLSGTGLTGYYLRPKVPEPSQWYHRHYELDRSVGIRLAGRSYRTSSSISGLQHRNGVYIRNLDCVDRCPEQHRRNWVGQRSHLHDFLPQLHVQPLLGVAEPGISDRDLAISYQSQRRYDTKSGNQSGLVLRTICEPHRH</sequence>
<dbReference type="Proteomes" id="UP001320706">
    <property type="component" value="Unassembled WGS sequence"/>
</dbReference>
<organism evidence="1 2">
    <name type="scientific">Zalaria obscura</name>
    <dbReference type="NCBI Taxonomy" id="2024903"/>
    <lineage>
        <taxon>Eukaryota</taxon>
        <taxon>Fungi</taxon>
        <taxon>Dikarya</taxon>
        <taxon>Ascomycota</taxon>
        <taxon>Pezizomycotina</taxon>
        <taxon>Dothideomycetes</taxon>
        <taxon>Dothideomycetidae</taxon>
        <taxon>Dothideales</taxon>
        <taxon>Zalariaceae</taxon>
        <taxon>Zalaria</taxon>
    </lineage>
</organism>
<name>A0ACC3SIS9_9PEZI</name>
<reference evidence="1" key="1">
    <citation type="submission" date="2024-02" db="EMBL/GenBank/DDBJ databases">
        <title>Metagenome Assembled Genome of Zalaria obscura JY119.</title>
        <authorList>
            <person name="Vighnesh L."/>
            <person name="Jagadeeshwari U."/>
            <person name="Venkata Ramana C."/>
            <person name="Sasikala C."/>
        </authorList>
    </citation>
    <scope>NUCLEOTIDE SEQUENCE</scope>
    <source>
        <strain evidence="1">JY119</strain>
    </source>
</reference>
<gene>
    <name evidence="1" type="ORF">M8818_003006</name>
</gene>
<dbReference type="EMBL" id="JAMKPW020000012">
    <property type="protein sequence ID" value="KAK8212841.1"/>
    <property type="molecule type" value="Genomic_DNA"/>
</dbReference>
<proteinExistence type="predicted"/>
<protein>
    <submittedName>
        <fullName evidence="1">Uncharacterized protein</fullName>
    </submittedName>
</protein>
<evidence type="ECO:0000313" key="1">
    <source>
        <dbReference type="EMBL" id="KAK8212841.1"/>
    </source>
</evidence>
<accession>A0ACC3SIS9</accession>
<comment type="caution">
    <text evidence="1">The sequence shown here is derived from an EMBL/GenBank/DDBJ whole genome shotgun (WGS) entry which is preliminary data.</text>
</comment>
<evidence type="ECO:0000313" key="2">
    <source>
        <dbReference type="Proteomes" id="UP001320706"/>
    </source>
</evidence>